<reference evidence="2" key="1">
    <citation type="submission" date="2018-06" db="EMBL/GenBank/DDBJ databases">
        <authorList>
            <person name="Zhirakovskaya E."/>
        </authorList>
    </citation>
    <scope>NUCLEOTIDE SEQUENCE</scope>
</reference>
<dbReference type="Pfam" id="PF13649">
    <property type="entry name" value="Methyltransf_25"/>
    <property type="match status" value="1"/>
</dbReference>
<accession>A0A3B1DSL3</accession>
<protein>
    <recommendedName>
        <fullName evidence="1">Methyltransferase domain-containing protein</fullName>
    </recommendedName>
</protein>
<dbReference type="InterPro" id="IPR029063">
    <property type="entry name" value="SAM-dependent_MTases_sf"/>
</dbReference>
<proteinExistence type="predicted"/>
<dbReference type="CDD" id="cd02440">
    <property type="entry name" value="AdoMet_MTases"/>
    <property type="match status" value="1"/>
</dbReference>
<dbReference type="EMBL" id="UOGJ01000150">
    <property type="protein sequence ID" value="VAX38100.1"/>
    <property type="molecule type" value="Genomic_DNA"/>
</dbReference>
<evidence type="ECO:0000313" key="2">
    <source>
        <dbReference type="EMBL" id="VAX38100.1"/>
    </source>
</evidence>
<evidence type="ECO:0000259" key="1">
    <source>
        <dbReference type="Pfam" id="PF13649"/>
    </source>
</evidence>
<sequence>MQVISLELITLTEINHTHKIIDVGGGASVLVDKLLEKRFKDLTVLDISSVALNYAKERLGSRSVNITWIESDVLLMPLENYANKVCS</sequence>
<dbReference type="Gene3D" id="3.40.50.150">
    <property type="entry name" value="Vaccinia Virus protein VP39"/>
    <property type="match status" value="1"/>
</dbReference>
<organism evidence="2">
    <name type="scientific">hydrothermal vent metagenome</name>
    <dbReference type="NCBI Taxonomy" id="652676"/>
    <lineage>
        <taxon>unclassified sequences</taxon>
        <taxon>metagenomes</taxon>
        <taxon>ecological metagenomes</taxon>
    </lineage>
</organism>
<gene>
    <name evidence="2" type="ORF">MNBD_UNCLBAC01-1358</name>
</gene>
<dbReference type="AlphaFoldDB" id="A0A3B1DSL3"/>
<dbReference type="InterPro" id="IPR041698">
    <property type="entry name" value="Methyltransf_25"/>
</dbReference>
<dbReference type="SUPFAM" id="SSF53335">
    <property type="entry name" value="S-adenosyl-L-methionine-dependent methyltransferases"/>
    <property type="match status" value="1"/>
</dbReference>
<feature type="domain" description="Methyltransferase" evidence="1">
    <location>
        <begin position="20"/>
        <end position="80"/>
    </location>
</feature>
<name>A0A3B1DSL3_9ZZZZ</name>